<sequence length="613" mass="70608">MLLEERLRVHWPRNGRLDVQLYQPRVGELLNHQQRQERLLRGVWLKMDEQQVAFATKVEGALVHIEQTRMAQIGFQAQLPLQQSLAALQGLEVKAKKRWVLLSSCQDYVRACSSQLFPDLMSSEIISGCDYHPGEITAIREKLATIEAQARDQISEREKQIDEISSKQSQNMDIWETFKARSQTCMQSLAMKEGLGQKFGLPKRTAQERYRSEMTRCEARSATINTLLASLDSLLRAKIYHRGMYFGFLRNPSQLELKPAEFDPATGRQDEVIRDHEVVDEEDWILAVPFLEFADQVSAKCQEETKALYEQEGKNEELPPPPLWRKVSYREQVDLYADLLTLAPGFPLYQSWMDLKTHHTLELRPHYCSPNNGHLLQELEKREKVRSTSTQSALYDIRSLFLADHIQISLSFEARLIRLSHCLMLFLDSSVLSLDDVKPFSGEKLLKRKSLKRLRKVARVKEFGYSHEVKRTAAELQILTQSGEVPRFPLRSWAGIPFFGLQSLWEEVKADIHAKDLARQCYGSDVQTDSSIQNLTCVPLASNDGACVALLTPAHRALIQARDTSYADYITFCREEIRRCLDNLHERMDDEVKWTLGWEKGILRMRQSTSQLA</sequence>
<dbReference type="InParanoid" id="D0P3C6"/>
<dbReference type="eggNOG" id="KOG3297">
    <property type="taxonomic scope" value="Eukaryota"/>
</dbReference>
<proteinExistence type="predicted"/>
<dbReference type="GeneID" id="9466824"/>
<organism evidence="2 3">
    <name type="scientific">Phytophthora infestans (strain T30-4)</name>
    <name type="common">Potato late blight agent</name>
    <dbReference type="NCBI Taxonomy" id="403677"/>
    <lineage>
        <taxon>Eukaryota</taxon>
        <taxon>Sar</taxon>
        <taxon>Stramenopiles</taxon>
        <taxon>Oomycota</taxon>
        <taxon>Peronosporomycetes</taxon>
        <taxon>Peronosporales</taxon>
        <taxon>Peronosporaceae</taxon>
        <taxon>Phytophthora</taxon>
    </lineage>
</organism>
<dbReference type="Pfam" id="PF14644">
    <property type="entry name" value="DUF4456"/>
    <property type="match status" value="1"/>
</dbReference>
<evidence type="ECO:0000259" key="1">
    <source>
        <dbReference type="Pfam" id="PF14644"/>
    </source>
</evidence>
<name>D0P3C6_PHYIT</name>
<dbReference type="STRING" id="403677.D0P3C6"/>
<dbReference type="PANTHER" id="PTHR21444">
    <property type="entry name" value="COILED-COIL DOMAIN-CONTAINING PROTEIN 180"/>
    <property type="match status" value="1"/>
</dbReference>
<gene>
    <name evidence="2" type="ORF">PITG_21065</name>
</gene>
<dbReference type="OrthoDB" id="431588at2759"/>
<dbReference type="Proteomes" id="UP000006643">
    <property type="component" value="Unassembled WGS sequence"/>
</dbReference>
<evidence type="ECO:0000313" key="3">
    <source>
        <dbReference type="Proteomes" id="UP000006643"/>
    </source>
</evidence>
<dbReference type="HOGENOM" id="CLU_445847_0_0_1"/>
<protein>
    <recommendedName>
        <fullName evidence="1">DUF4456 domain-containing protein</fullName>
    </recommendedName>
</protein>
<reference evidence="3" key="1">
    <citation type="journal article" date="2009" name="Nature">
        <title>Genome sequence and analysis of the Irish potato famine pathogen Phytophthora infestans.</title>
        <authorList>
            <consortium name="The Broad Institute Genome Sequencing Platform"/>
            <person name="Haas B.J."/>
            <person name="Kamoun S."/>
            <person name="Zody M.C."/>
            <person name="Jiang R.H."/>
            <person name="Handsaker R.E."/>
            <person name="Cano L.M."/>
            <person name="Grabherr M."/>
            <person name="Kodira C.D."/>
            <person name="Raffaele S."/>
            <person name="Torto-Alalibo T."/>
            <person name="Bozkurt T.O."/>
            <person name="Ah-Fong A.M."/>
            <person name="Alvarado L."/>
            <person name="Anderson V.L."/>
            <person name="Armstrong M.R."/>
            <person name="Avrova A."/>
            <person name="Baxter L."/>
            <person name="Beynon J."/>
            <person name="Boevink P.C."/>
            <person name="Bollmann S.R."/>
            <person name="Bos J.I."/>
            <person name="Bulone V."/>
            <person name="Cai G."/>
            <person name="Cakir C."/>
            <person name="Carrington J.C."/>
            <person name="Chawner M."/>
            <person name="Conti L."/>
            <person name="Costanzo S."/>
            <person name="Ewan R."/>
            <person name="Fahlgren N."/>
            <person name="Fischbach M.A."/>
            <person name="Fugelstad J."/>
            <person name="Gilroy E.M."/>
            <person name="Gnerre S."/>
            <person name="Green P.J."/>
            <person name="Grenville-Briggs L.J."/>
            <person name="Griffith J."/>
            <person name="Grunwald N.J."/>
            <person name="Horn K."/>
            <person name="Horner N.R."/>
            <person name="Hu C.H."/>
            <person name="Huitema E."/>
            <person name="Jeong D.H."/>
            <person name="Jones A.M."/>
            <person name="Jones J.D."/>
            <person name="Jones R.W."/>
            <person name="Karlsson E.K."/>
            <person name="Kunjeti S.G."/>
            <person name="Lamour K."/>
            <person name="Liu Z."/>
            <person name="Ma L."/>
            <person name="Maclean D."/>
            <person name="Chibucos M.C."/>
            <person name="McDonald H."/>
            <person name="McWalters J."/>
            <person name="Meijer H.J."/>
            <person name="Morgan W."/>
            <person name="Morris P.F."/>
            <person name="Munro C.A."/>
            <person name="O'Neill K."/>
            <person name="Ospina-Giraldo M."/>
            <person name="Pinzon A."/>
            <person name="Pritchard L."/>
            <person name="Ramsahoye B."/>
            <person name="Ren Q."/>
            <person name="Restrepo S."/>
            <person name="Roy S."/>
            <person name="Sadanandom A."/>
            <person name="Savidor A."/>
            <person name="Schornack S."/>
            <person name="Schwartz D.C."/>
            <person name="Schumann U.D."/>
            <person name="Schwessinger B."/>
            <person name="Seyer L."/>
            <person name="Sharpe T."/>
            <person name="Silvar C."/>
            <person name="Song J."/>
            <person name="Studholme D.J."/>
            <person name="Sykes S."/>
            <person name="Thines M."/>
            <person name="van de Vondervoort P.J."/>
            <person name="Phuntumart V."/>
            <person name="Wawra S."/>
            <person name="Weide R."/>
            <person name="Win J."/>
            <person name="Young C."/>
            <person name="Zhou S."/>
            <person name="Fry W."/>
            <person name="Meyers B.C."/>
            <person name="van West P."/>
            <person name="Ristaino J."/>
            <person name="Govers F."/>
            <person name="Birch P.R."/>
            <person name="Whisson S.C."/>
            <person name="Judelson H.S."/>
            <person name="Nusbaum C."/>
        </authorList>
    </citation>
    <scope>NUCLEOTIDE SEQUENCE [LARGE SCALE GENOMIC DNA]</scope>
    <source>
        <strain evidence="3">T30-4</strain>
    </source>
</reference>
<dbReference type="RefSeq" id="XP_002895195.1">
    <property type="nucleotide sequence ID" value="XM_002895149.1"/>
</dbReference>
<dbReference type="InterPro" id="IPR027914">
    <property type="entry name" value="DUF4456"/>
</dbReference>
<keyword evidence="3" id="KW-1185">Reference proteome</keyword>
<feature type="domain" description="DUF4456" evidence="1">
    <location>
        <begin position="349"/>
        <end position="456"/>
    </location>
</feature>
<evidence type="ECO:0000313" key="2">
    <source>
        <dbReference type="EMBL" id="EEY59314.1"/>
    </source>
</evidence>
<accession>D0P3C6</accession>
<dbReference type="AlphaFoldDB" id="D0P3C6"/>
<dbReference type="KEGG" id="pif:PITG_21065"/>
<dbReference type="PANTHER" id="PTHR21444:SF14">
    <property type="entry name" value="COILED-COIL DOMAIN-CONTAINING PROTEIN 180"/>
    <property type="match status" value="1"/>
</dbReference>
<dbReference type="VEuPathDB" id="FungiDB:PITG_21065"/>
<dbReference type="EMBL" id="DS028354">
    <property type="protein sequence ID" value="EEY59314.1"/>
    <property type="molecule type" value="Genomic_DNA"/>
</dbReference>